<accession>A0A4Z2HCT8</accession>
<evidence type="ECO:0000313" key="2">
    <source>
        <dbReference type="Proteomes" id="UP000314294"/>
    </source>
</evidence>
<evidence type="ECO:0000313" key="1">
    <source>
        <dbReference type="EMBL" id="TNN63085.1"/>
    </source>
</evidence>
<name>A0A4Z2HCT8_9TELE</name>
<reference evidence="1 2" key="1">
    <citation type="submission" date="2019-03" db="EMBL/GenBank/DDBJ databases">
        <title>First draft genome of Liparis tanakae, snailfish: a comprehensive survey of snailfish specific genes.</title>
        <authorList>
            <person name="Kim W."/>
            <person name="Song I."/>
            <person name="Jeong J.-H."/>
            <person name="Kim D."/>
            <person name="Kim S."/>
            <person name="Ryu S."/>
            <person name="Song J.Y."/>
            <person name="Lee S.K."/>
        </authorList>
    </citation>
    <scope>NUCLEOTIDE SEQUENCE [LARGE SCALE GENOMIC DNA]</scope>
    <source>
        <tissue evidence="1">Muscle</tissue>
    </source>
</reference>
<protein>
    <submittedName>
        <fullName evidence="1">Uncharacterized protein</fullName>
    </submittedName>
</protein>
<gene>
    <name evidence="1" type="ORF">EYF80_026701</name>
</gene>
<dbReference type="Proteomes" id="UP000314294">
    <property type="component" value="Unassembled WGS sequence"/>
</dbReference>
<sequence length="151" mass="16430">MSLPTREACEGFINSWVPYRDGPTPFISIQEGQEAELPWTFLRCVSESRGSAAAGRVGGHAAILALVLGSGVGNREHGAIGTRLHIVYKEHKGNMSWIGWAPLGTWHLKLADPPWRTVADRGSTETSGAWPATTQREISARPDVHLQSGLY</sequence>
<dbReference type="EMBL" id="SRLO01000280">
    <property type="protein sequence ID" value="TNN63085.1"/>
    <property type="molecule type" value="Genomic_DNA"/>
</dbReference>
<dbReference type="AlphaFoldDB" id="A0A4Z2HCT8"/>
<proteinExistence type="predicted"/>
<organism evidence="1 2">
    <name type="scientific">Liparis tanakae</name>
    <name type="common">Tanaka's snailfish</name>
    <dbReference type="NCBI Taxonomy" id="230148"/>
    <lineage>
        <taxon>Eukaryota</taxon>
        <taxon>Metazoa</taxon>
        <taxon>Chordata</taxon>
        <taxon>Craniata</taxon>
        <taxon>Vertebrata</taxon>
        <taxon>Euteleostomi</taxon>
        <taxon>Actinopterygii</taxon>
        <taxon>Neopterygii</taxon>
        <taxon>Teleostei</taxon>
        <taxon>Neoteleostei</taxon>
        <taxon>Acanthomorphata</taxon>
        <taxon>Eupercaria</taxon>
        <taxon>Perciformes</taxon>
        <taxon>Cottioidei</taxon>
        <taxon>Cottales</taxon>
        <taxon>Liparidae</taxon>
        <taxon>Liparis</taxon>
    </lineage>
</organism>
<keyword evidence="2" id="KW-1185">Reference proteome</keyword>
<comment type="caution">
    <text evidence="1">The sequence shown here is derived from an EMBL/GenBank/DDBJ whole genome shotgun (WGS) entry which is preliminary data.</text>
</comment>